<accession>A0ABV2AGK2</accession>
<evidence type="ECO:0000313" key="2">
    <source>
        <dbReference type="Proteomes" id="UP001439008"/>
    </source>
</evidence>
<gene>
    <name evidence="1" type="ORF">MHBO_000700</name>
</gene>
<comment type="caution">
    <text evidence="1">The sequence shown here is derived from an EMBL/GenBank/DDBJ whole genome shotgun (WGS) entry which is preliminary data.</text>
</comment>
<proteinExistence type="predicted"/>
<protein>
    <recommendedName>
        <fullName evidence="3">LAGLIDADG homing endonuclease</fullName>
    </recommendedName>
</protein>
<dbReference type="Proteomes" id="UP001439008">
    <property type="component" value="Unassembled WGS sequence"/>
</dbReference>
<reference evidence="1 2" key="1">
    <citation type="journal article" date="2024" name="BMC Biol.">
        <title>Comparative genomics of Ascetosporea gives new insight into the evolutionary basis for animal parasitism in Rhizaria.</title>
        <authorList>
            <person name="Hiltunen Thoren M."/>
            <person name="Onut-Brannstrom I."/>
            <person name="Alfjorden A."/>
            <person name="Peckova H."/>
            <person name="Swords F."/>
            <person name="Hooper C."/>
            <person name="Holzer A.S."/>
            <person name="Bass D."/>
            <person name="Burki F."/>
        </authorList>
    </citation>
    <scope>NUCLEOTIDE SEQUENCE [LARGE SCALE GENOMIC DNA]</scope>
    <source>
        <strain evidence="1">20-A016</strain>
    </source>
</reference>
<name>A0ABV2AGK2_9EUKA</name>
<dbReference type="EMBL" id="JBDODL010000127">
    <property type="protein sequence ID" value="MES1918796.1"/>
    <property type="molecule type" value="Genomic_DNA"/>
</dbReference>
<sequence>MINPLYYCDFDIFRTNFLQLKTILLDLLVKSSPELKNEYIQFVRDLGVLGSSDLSVVIDRYKNKKEKIFLKHFNQTGNNLCCRILNAEQILINIRSHSDNPPAIPALYY</sequence>
<evidence type="ECO:0000313" key="1">
    <source>
        <dbReference type="EMBL" id="MES1918796.1"/>
    </source>
</evidence>
<evidence type="ECO:0008006" key="3">
    <source>
        <dbReference type="Google" id="ProtNLM"/>
    </source>
</evidence>
<organism evidence="1 2">
    <name type="scientific">Bonamia ostreae</name>
    <dbReference type="NCBI Taxonomy" id="126728"/>
    <lineage>
        <taxon>Eukaryota</taxon>
        <taxon>Sar</taxon>
        <taxon>Rhizaria</taxon>
        <taxon>Endomyxa</taxon>
        <taxon>Ascetosporea</taxon>
        <taxon>Haplosporida</taxon>
        <taxon>Bonamia</taxon>
    </lineage>
</organism>
<keyword evidence="2" id="KW-1185">Reference proteome</keyword>